<dbReference type="Gene3D" id="3.30.70.2970">
    <property type="entry name" value="Protein of unknown function (DUF541), domain 2"/>
    <property type="match status" value="1"/>
</dbReference>
<keyword evidence="2" id="KW-1185">Reference proteome</keyword>
<dbReference type="PANTHER" id="PTHR34387">
    <property type="entry name" value="SLR1258 PROTEIN"/>
    <property type="match status" value="1"/>
</dbReference>
<proteinExistence type="predicted"/>
<dbReference type="InterPro" id="IPR007497">
    <property type="entry name" value="SIMPL/DUF541"/>
</dbReference>
<dbReference type="EMBL" id="AP025739">
    <property type="protein sequence ID" value="BDI34023.1"/>
    <property type="molecule type" value="Genomic_DNA"/>
</dbReference>
<reference evidence="1 2" key="1">
    <citation type="journal article" date="2019" name="Int. J. Syst. Evol. Microbiol.">
        <title>Capsulimonas corticalis gen. nov., sp. nov., an aerobic capsulated bacterium, of a novel bacterial order, Capsulimonadales ord. nov., of the class Armatimonadia of the phylum Armatimonadetes.</title>
        <authorList>
            <person name="Li J."/>
            <person name="Kudo C."/>
            <person name="Tonouchi A."/>
        </authorList>
    </citation>
    <scope>NUCLEOTIDE SEQUENCE [LARGE SCALE GENOMIC DNA]</scope>
    <source>
        <strain evidence="1 2">AX-7</strain>
    </source>
</reference>
<evidence type="ECO:0000313" key="2">
    <source>
        <dbReference type="Proteomes" id="UP000287394"/>
    </source>
</evidence>
<dbReference type="KEGG" id="ccot:CCAX7_60740"/>
<name>A0A402CW28_9BACT</name>
<dbReference type="InterPro" id="IPR052022">
    <property type="entry name" value="26kDa_periplasmic_antigen"/>
</dbReference>
<sequence>MRVSHISAFFGAAAVMTTGLGASAAPIRGGDRLVMQSEGITAHGHAETKVKPDILKATLGVTTISRSQADAVSANATRAKAVLAALHSGGVADKDIQTQYYTVQPQYDYKKSPAVLTGYQVSNSIQVTVRDLTKGGVIIDQATKAGATDVNDLTFDLSDRKKAEGAALVAAVANARSKADLMAGASGVSLGRLISLDEGTAPTFEPVMFKSRAMAADTSDTTPVVPQEIVVTADVTVVYDIDAGVK</sequence>
<dbReference type="RefSeq" id="WP_119321576.1">
    <property type="nucleotide sequence ID" value="NZ_AP025739.1"/>
</dbReference>
<dbReference type="GO" id="GO:0006974">
    <property type="term" value="P:DNA damage response"/>
    <property type="evidence" value="ECO:0007669"/>
    <property type="project" value="TreeGrafter"/>
</dbReference>
<gene>
    <name evidence="1" type="ORF">CCAX7_60740</name>
</gene>
<dbReference type="Pfam" id="PF04402">
    <property type="entry name" value="SIMPL"/>
    <property type="match status" value="1"/>
</dbReference>
<protein>
    <submittedName>
        <fullName evidence="1">SIMPL domain-containing protein</fullName>
    </submittedName>
</protein>
<organism evidence="1 2">
    <name type="scientific">Capsulimonas corticalis</name>
    <dbReference type="NCBI Taxonomy" id="2219043"/>
    <lineage>
        <taxon>Bacteria</taxon>
        <taxon>Bacillati</taxon>
        <taxon>Armatimonadota</taxon>
        <taxon>Armatimonadia</taxon>
        <taxon>Capsulimonadales</taxon>
        <taxon>Capsulimonadaceae</taxon>
        <taxon>Capsulimonas</taxon>
    </lineage>
</organism>
<accession>A0A402CW28</accession>
<evidence type="ECO:0000313" key="1">
    <source>
        <dbReference type="EMBL" id="BDI34023.1"/>
    </source>
</evidence>
<dbReference type="PANTHER" id="PTHR34387:SF1">
    <property type="entry name" value="PERIPLASMIC IMMUNOGENIC PROTEIN"/>
    <property type="match status" value="1"/>
</dbReference>
<dbReference type="Gene3D" id="3.30.110.170">
    <property type="entry name" value="Protein of unknown function (DUF541), domain 1"/>
    <property type="match status" value="1"/>
</dbReference>
<dbReference type="OrthoDB" id="9813144at2"/>
<dbReference type="AlphaFoldDB" id="A0A402CW28"/>
<dbReference type="Proteomes" id="UP000287394">
    <property type="component" value="Chromosome"/>
</dbReference>